<dbReference type="InterPro" id="IPR040126">
    <property type="entry name" value="STOX1/2"/>
</dbReference>
<accession>A0AAV6SGQ2</accession>
<dbReference type="GO" id="GO:0000977">
    <property type="term" value="F:RNA polymerase II transcription regulatory region sequence-specific DNA binding"/>
    <property type="evidence" value="ECO:0007669"/>
    <property type="project" value="TreeGrafter"/>
</dbReference>
<keyword evidence="1" id="KW-0732">Signal</keyword>
<evidence type="ECO:0000256" key="1">
    <source>
        <dbReference type="SAM" id="SignalP"/>
    </source>
</evidence>
<evidence type="ECO:0000313" key="2">
    <source>
        <dbReference type="EMBL" id="KAG7517165.1"/>
    </source>
</evidence>
<dbReference type="GO" id="GO:0005737">
    <property type="term" value="C:cytoplasm"/>
    <property type="evidence" value="ECO:0007669"/>
    <property type="project" value="TreeGrafter"/>
</dbReference>
<dbReference type="AlphaFoldDB" id="A0AAV6SGQ2"/>
<feature type="chain" id="PRO_5043652864" evidence="1">
    <location>
        <begin position="26"/>
        <end position="287"/>
    </location>
</feature>
<dbReference type="GO" id="GO:0006357">
    <property type="term" value="P:regulation of transcription by RNA polymerase II"/>
    <property type="evidence" value="ECO:0007669"/>
    <property type="project" value="InterPro"/>
</dbReference>
<feature type="signal peptide" evidence="1">
    <location>
        <begin position="1"/>
        <end position="25"/>
    </location>
</feature>
<reference evidence="2 3" key="1">
    <citation type="journal article" date="2021" name="Sci. Rep.">
        <title>Chromosome anchoring in Senegalese sole (Solea senegalensis) reveals sex-associated markers and genome rearrangements in flatfish.</title>
        <authorList>
            <person name="Guerrero-Cozar I."/>
            <person name="Gomez-Garrido J."/>
            <person name="Berbel C."/>
            <person name="Martinez-Blanch J.F."/>
            <person name="Alioto T."/>
            <person name="Claros M.G."/>
            <person name="Gagnaire P.A."/>
            <person name="Manchado M."/>
        </authorList>
    </citation>
    <scope>NUCLEOTIDE SEQUENCE [LARGE SCALE GENOMIC DNA]</scope>
    <source>
        <strain evidence="2">Sse05_10M</strain>
    </source>
</reference>
<proteinExistence type="predicted"/>
<dbReference type="PANTHER" id="PTHR22437:SF2">
    <property type="entry name" value="STORKHEAD-BOX PROTEIN 2"/>
    <property type="match status" value="1"/>
</dbReference>
<keyword evidence="3" id="KW-1185">Reference proteome</keyword>
<dbReference type="Proteomes" id="UP000693946">
    <property type="component" value="Linkage Group LG12"/>
</dbReference>
<sequence length="287" mass="31821">MKLPVLLRFVLLLSVLGLFQEYETATQVADGDATMMFEEEQQKALIEPREPACEKYDGSCTKEFDPILSSKTILIPENHRRMSSVTPAASRSLALALPLYLDETVTVLHLAVLLCAGPERTSPQTRHRSPAAPDIVSSLTLKRGKSPHTYIQVSQESGLLSEIAPHSLAIVLSRVGGGEAVGVAGVSESDELPRHHTGYEIFADFKAENTQQHVWNQRITEAVSETFFLGWIDEHVLLIQGKEDHLEVLREGWMRRSLNPPRGFTIKYLGAGYVDQGDPEPLNPSQQ</sequence>
<dbReference type="PANTHER" id="PTHR22437">
    <property type="entry name" value="WINGED HELIX DOMAIN-CONTAINING PROTEIN"/>
    <property type="match status" value="1"/>
</dbReference>
<dbReference type="EMBL" id="JAGKHQ010000004">
    <property type="protein sequence ID" value="KAG7517165.1"/>
    <property type="molecule type" value="Genomic_DNA"/>
</dbReference>
<comment type="caution">
    <text evidence="2">The sequence shown here is derived from an EMBL/GenBank/DDBJ whole genome shotgun (WGS) entry which is preliminary data.</text>
</comment>
<protein>
    <submittedName>
        <fullName evidence="2">Uncharacterized protein</fullName>
    </submittedName>
</protein>
<evidence type="ECO:0000313" key="3">
    <source>
        <dbReference type="Proteomes" id="UP000693946"/>
    </source>
</evidence>
<organism evidence="2 3">
    <name type="scientific">Solea senegalensis</name>
    <name type="common">Senegalese sole</name>
    <dbReference type="NCBI Taxonomy" id="28829"/>
    <lineage>
        <taxon>Eukaryota</taxon>
        <taxon>Metazoa</taxon>
        <taxon>Chordata</taxon>
        <taxon>Craniata</taxon>
        <taxon>Vertebrata</taxon>
        <taxon>Euteleostomi</taxon>
        <taxon>Actinopterygii</taxon>
        <taxon>Neopterygii</taxon>
        <taxon>Teleostei</taxon>
        <taxon>Neoteleostei</taxon>
        <taxon>Acanthomorphata</taxon>
        <taxon>Carangaria</taxon>
        <taxon>Pleuronectiformes</taxon>
        <taxon>Pleuronectoidei</taxon>
        <taxon>Soleidae</taxon>
        <taxon>Solea</taxon>
    </lineage>
</organism>
<name>A0AAV6SGQ2_SOLSE</name>
<gene>
    <name evidence="2" type="ORF">JOB18_000472</name>
</gene>
<dbReference type="GO" id="GO:0005634">
    <property type="term" value="C:nucleus"/>
    <property type="evidence" value="ECO:0007669"/>
    <property type="project" value="TreeGrafter"/>
</dbReference>